<keyword evidence="1" id="KW-0175">Coiled coil</keyword>
<sequence length="149" mass="17587">MNENAPSSLKNYVKNKEKEIQSLAKTIEMLKEEIEQKEEILLQRKSILEHEKLDETLLTDKFNSLYRIVKERGIFLVFHVQKHNLKEWDNLFVGKNGNKNLIINKNGEIIGELDKDIIRIFNKEIKEKKYSILVVRVNTKVIKARLVVK</sequence>
<evidence type="ECO:0000313" key="2">
    <source>
        <dbReference type="EMBL" id="KOA21306.1"/>
    </source>
</evidence>
<feature type="coiled-coil region" evidence="1">
    <location>
        <begin position="13"/>
        <end position="51"/>
    </location>
</feature>
<dbReference type="EMBL" id="LHUR01000010">
    <property type="protein sequence ID" value="KOA21306.1"/>
    <property type="molecule type" value="Genomic_DNA"/>
</dbReference>
<dbReference type="Proteomes" id="UP000037043">
    <property type="component" value="Unassembled WGS sequence"/>
</dbReference>
<evidence type="ECO:0000313" key="3">
    <source>
        <dbReference type="Proteomes" id="UP000037043"/>
    </source>
</evidence>
<reference evidence="3" key="1">
    <citation type="submission" date="2015-08" db="EMBL/GenBank/DDBJ databases">
        <title>Genome sequence of the strict anaerobe Clostridium homopropionicum LuHBu1 (DSM 5847T).</title>
        <authorList>
            <person name="Poehlein A."/>
            <person name="Beck M."/>
            <person name="Schiel-Bengelsdorf B."/>
            <person name="Bengelsdorf F.R."/>
            <person name="Daniel R."/>
            <person name="Duerre P."/>
        </authorList>
    </citation>
    <scope>NUCLEOTIDE SEQUENCE [LARGE SCALE GENOMIC DNA]</scope>
    <source>
        <strain evidence="3">DSM 5847</strain>
    </source>
</reference>
<gene>
    <name evidence="2" type="ORF">CLHOM_04360</name>
</gene>
<evidence type="ECO:0000256" key="1">
    <source>
        <dbReference type="SAM" id="Coils"/>
    </source>
</evidence>
<name>A0A0L6ZEA7_9CLOT</name>
<comment type="caution">
    <text evidence="2">The sequence shown here is derived from an EMBL/GenBank/DDBJ whole genome shotgun (WGS) entry which is preliminary data.</text>
</comment>
<organism evidence="2 3">
    <name type="scientific">Clostridium homopropionicum DSM 5847</name>
    <dbReference type="NCBI Taxonomy" id="1121318"/>
    <lineage>
        <taxon>Bacteria</taxon>
        <taxon>Bacillati</taxon>
        <taxon>Bacillota</taxon>
        <taxon>Clostridia</taxon>
        <taxon>Eubacteriales</taxon>
        <taxon>Clostridiaceae</taxon>
        <taxon>Clostridium</taxon>
    </lineage>
</organism>
<protein>
    <submittedName>
        <fullName evidence="2">Uncharacterized protein</fullName>
    </submittedName>
</protein>
<proteinExistence type="predicted"/>
<dbReference type="PATRIC" id="fig|1121318.3.peg.441"/>
<dbReference type="RefSeq" id="WP_052220034.1">
    <property type="nucleotide sequence ID" value="NZ_LHUR01000010.1"/>
</dbReference>
<keyword evidence="3" id="KW-1185">Reference proteome</keyword>
<accession>A0A0L6ZEA7</accession>
<dbReference type="STRING" id="36844.SAMN04488501_107183"/>
<dbReference type="AlphaFoldDB" id="A0A0L6ZEA7"/>